<dbReference type="GeneID" id="6017573"/>
<dbReference type="InterPro" id="IPR031755">
    <property type="entry name" value="Inhibitor_I66"/>
</dbReference>
<name>A8PF38_COPC7</name>
<accession>A8PF38</accession>
<dbReference type="Pfam" id="PF16850">
    <property type="entry name" value="Inhibitor_I66"/>
    <property type="match status" value="1"/>
</dbReference>
<dbReference type="MEROPS" id="I66.003"/>
<dbReference type="Proteomes" id="UP000001861">
    <property type="component" value="Unassembled WGS sequence"/>
</dbReference>
<comment type="caution">
    <text evidence="1">The sequence shown here is derived from an EMBL/GenBank/DDBJ whole genome shotgun (WGS) entry which is preliminary data.</text>
</comment>
<reference evidence="1 2" key="1">
    <citation type="journal article" date="2010" name="Proc. Natl. Acad. Sci. U.S.A.">
        <title>Insights into evolution of multicellular fungi from the assembled chromosomes of the mushroom Coprinopsis cinerea (Coprinus cinereus).</title>
        <authorList>
            <person name="Stajich J.E."/>
            <person name="Wilke S.K."/>
            <person name="Ahren D."/>
            <person name="Au C.H."/>
            <person name="Birren B.W."/>
            <person name="Borodovsky M."/>
            <person name="Burns C."/>
            <person name="Canback B."/>
            <person name="Casselton L.A."/>
            <person name="Cheng C.K."/>
            <person name="Deng J."/>
            <person name="Dietrich F.S."/>
            <person name="Fargo D.C."/>
            <person name="Farman M.L."/>
            <person name="Gathman A.C."/>
            <person name="Goldberg J."/>
            <person name="Guigo R."/>
            <person name="Hoegger P.J."/>
            <person name="Hooker J.B."/>
            <person name="Huggins A."/>
            <person name="James T.Y."/>
            <person name="Kamada T."/>
            <person name="Kilaru S."/>
            <person name="Kodira C."/>
            <person name="Kues U."/>
            <person name="Kupfer D."/>
            <person name="Kwan H.S."/>
            <person name="Lomsadze A."/>
            <person name="Li W."/>
            <person name="Lilly W.W."/>
            <person name="Ma L.J."/>
            <person name="Mackey A.J."/>
            <person name="Manning G."/>
            <person name="Martin F."/>
            <person name="Muraguchi H."/>
            <person name="Natvig D.O."/>
            <person name="Palmerini H."/>
            <person name="Ramesh M.A."/>
            <person name="Rehmeyer C.J."/>
            <person name="Roe B.A."/>
            <person name="Shenoy N."/>
            <person name="Stanke M."/>
            <person name="Ter-Hovhannisyan V."/>
            <person name="Tunlid A."/>
            <person name="Velagapudi R."/>
            <person name="Vision T.J."/>
            <person name="Zeng Q."/>
            <person name="Zolan M.E."/>
            <person name="Pukkila P.J."/>
        </authorList>
    </citation>
    <scope>NUCLEOTIDE SEQUENCE [LARGE SCALE GENOMIC DNA]</scope>
    <source>
        <strain evidence="2">Okayama-7 / 130 / ATCC MYA-4618 / FGSC 9003</strain>
    </source>
</reference>
<evidence type="ECO:0000313" key="2">
    <source>
        <dbReference type="Proteomes" id="UP000001861"/>
    </source>
</evidence>
<organism evidence="1 2">
    <name type="scientific">Coprinopsis cinerea (strain Okayama-7 / 130 / ATCC MYA-4618 / FGSC 9003)</name>
    <name type="common">Inky cap fungus</name>
    <name type="synonym">Hormographiella aspergillata</name>
    <dbReference type="NCBI Taxonomy" id="240176"/>
    <lineage>
        <taxon>Eukaryota</taxon>
        <taxon>Fungi</taxon>
        <taxon>Dikarya</taxon>
        <taxon>Basidiomycota</taxon>
        <taxon>Agaricomycotina</taxon>
        <taxon>Agaricomycetes</taxon>
        <taxon>Agaricomycetidae</taxon>
        <taxon>Agaricales</taxon>
        <taxon>Agaricineae</taxon>
        <taxon>Psathyrellaceae</taxon>
        <taxon>Coprinopsis</taxon>
    </lineage>
</organism>
<dbReference type="Gene3D" id="2.80.10.50">
    <property type="match status" value="1"/>
</dbReference>
<evidence type="ECO:0000313" key="1">
    <source>
        <dbReference type="EMBL" id="EAU80970.1"/>
    </source>
</evidence>
<dbReference type="InParanoid" id="A8PF38"/>
<dbReference type="CDD" id="cd23428">
    <property type="entry name" value="beta-trefoil_Ricin_SPI"/>
    <property type="match status" value="1"/>
</dbReference>
<dbReference type="AlphaFoldDB" id="A8PF38"/>
<dbReference type="KEGG" id="cci:CC1G_03146"/>
<dbReference type="GO" id="GO:0004867">
    <property type="term" value="F:serine-type endopeptidase inhibitor activity"/>
    <property type="evidence" value="ECO:0007669"/>
    <property type="project" value="InterPro"/>
</dbReference>
<dbReference type="OMA" id="NTIWQID"/>
<dbReference type="eggNOG" id="ENOG502SUG8">
    <property type="taxonomic scope" value="Eukaryota"/>
</dbReference>
<proteinExistence type="predicted"/>
<protein>
    <submittedName>
        <fullName evidence="1">Uncharacterized protein</fullName>
    </submittedName>
</protein>
<keyword evidence="2" id="KW-1185">Reference proteome</keyword>
<gene>
    <name evidence="1" type="ORF">CC1G_03146</name>
</gene>
<dbReference type="RefSeq" id="XP_001840917.1">
    <property type="nucleotide sequence ID" value="XM_001840865.2"/>
</dbReference>
<dbReference type="STRING" id="240176.A8PF38"/>
<sequence>MSIPSGTYEITSKENDLHVGRPLAEDRSLLPKRIVVLPKDGSNSDICWVVEKTDGDTYILKSRGSPVAPLDGKLVADLLGELQDNKWTITAQPQHGENVFTVENASNTEEGWVVPQDAEELSQVEVRPLIATRSLPPLYPPSELFVFKQV</sequence>
<dbReference type="VEuPathDB" id="FungiDB:CC1G_03146"/>
<dbReference type="EMBL" id="AACS02000008">
    <property type="protein sequence ID" value="EAU80970.1"/>
    <property type="molecule type" value="Genomic_DNA"/>
</dbReference>
<dbReference type="OrthoDB" id="3439489at2759"/>